<dbReference type="Proteomes" id="UP000681720">
    <property type="component" value="Unassembled WGS sequence"/>
</dbReference>
<sequence>MEYAKRPRLPPPFIVISYMSMLLSHIARQSILKLQKSSDKKRSTARLSLTQSMTTGTHIVFLESDSESNLNGVNRLTTQIPHEHSFFGRLLDCKPCKVIVENQRLKVELDKRSWEDSEANLYWKYKAKEYYAKTQEADKVQEKLDGLTNGVTNIQKDMDLQRKSVRQINDRVVSLEKLMVDSHILLEKIRSTIHQEDRSLPECRKFIHMLSRESPYIYTNEARFPVTERHIHWEIPFDLYDPTIITLPKQHECFQDNERPFVEPNILKSSLDSDDESKLAAEATVITPTSLFQPGLFEAIDPQVTTVTNNLTVPFTDNKWNQTIEMQLSDGRKVILDRTTWTVGAGDDKTSSIYRLDNQLAVPLNPMGRTGLRGRGALIRWGPNKSIIAIVTRWKSHRGQFAIVDGQRILEALVFKDKLTNDWKLPGGKILGVESPYGAVCRSFNKLAFKDNDSEHSLSLKESDMIEHFESFARPSTATLGSTGFESHMIYRGYIDDMRNTDNAWTEAEIWNFHYGSSIVFPNLRTDGMSLWKDVTNNTRGFLIQTSILREIARIHDAYFE</sequence>
<organism evidence="1 2">
    <name type="scientific">Rotaria magnacalcarata</name>
    <dbReference type="NCBI Taxonomy" id="392030"/>
    <lineage>
        <taxon>Eukaryota</taxon>
        <taxon>Metazoa</taxon>
        <taxon>Spiralia</taxon>
        <taxon>Gnathifera</taxon>
        <taxon>Rotifera</taxon>
        <taxon>Eurotatoria</taxon>
        <taxon>Bdelloidea</taxon>
        <taxon>Philodinida</taxon>
        <taxon>Philodinidae</taxon>
        <taxon>Rotaria</taxon>
    </lineage>
</organism>
<dbReference type="PANTHER" id="PTHR13030:SF13">
    <property type="entry name" value="NUDIX HYDROLASE DOMAIN-CONTAINING PROTEIN"/>
    <property type="match status" value="1"/>
</dbReference>
<comment type="caution">
    <text evidence="1">The sequence shown here is derived from an EMBL/GenBank/DDBJ whole genome shotgun (WGS) entry which is preliminary data.</text>
</comment>
<protein>
    <submittedName>
        <fullName evidence="1">Uncharacterized protein</fullName>
    </submittedName>
</protein>
<gene>
    <name evidence="1" type="ORF">GIL414_LOCUS10961</name>
</gene>
<dbReference type="InterPro" id="IPR039989">
    <property type="entry name" value="NUDT9"/>
</dbReference>
<dbReference type="Pfam" id="PF25969">
    <property type="entry name" value="NUDT9_N"/>
    <property type="match status" value="1"/>
</dbReference>
<dbReference type="GO" id="GO:0047631">
    <property type="term" value="F:ADP-ribose diphosphatase activity"/>
    <property type="evidence" value="ECO:0007669"/>
    <property type="project" value="InterPro"/>
</dbReference>
<proteinExistence type="predicted"/>
<accession>A0A8S2NBZ4</accession>
<evidence type="ECO:0000313" key="2">
    <source>
        <dbReference type="Proteomes" id="UP000681720"/>
    </source>
</evidence>
<name>A0A8S2NBZ4_9BILA</name>
<dbReference type="PANTHER" id="PTHR13030">
    <property type="entry name" value="NUDIX HYDROLASE"/>
    <property type="match status" value="1"/>
</dbReference>
<dbReference type="AlphaFoldDB" id="A0A8S2NBZ4"/>
<evidence type="ECO:0000313" key="1">
    <source>
        <dbReference type="EMBL" id="CAF3986361.1"/>
    </source>
</evidence>
<reference evidence="1" key="1">
    <citation type="submission" date="2021-02" db="EMBL/GenBank/DDBJ databases">
        <authorList>
            <person name="Nowell W R."/>
        </authorList>
    </citation>
    <scope>NUCLEOTIDE SEQUENCE</scope>
</reference>
<dbReference type="EMBL" id="CAJOBJ010004021">
    <property type="protein sequence ID" value="CAF3986361.1"/>
    <property type="molecule type" value="Genomic_DNA"/>
</dbReference>
<dbReference type="Gene3D" id="3.90.79.10">
    <property type="entry name" value="Nucleoside Triphosphate Pyrophosphohydrolase"/>
    <property type="match status" value="1"/>
</dbReference>